<evidence type="ECO:0000313" key="3">
    <source>
        <dbReference type="Proteomes" id="UP001220964"/>
    </source>
</evidence>
<dbReference type="Gene3D" id="3.40.50.720">
    <property type="entry name" value="NAD(P)-binding Rossmann-like Domain"/>
    <property type="match status" value="1"/>
</dbReference>
<accession>A0AAE3T7I0</accession>
<sequence>MDISTLLARSGPVPTRGTLIGVGQFGRTLLMQSRRIALLDLRVLCDLNIDRMTAYALSAGLGEDDIVATGSRQRALAALEAGQTVLTDDPELAVSLPADVVVEATGNAEAGARNVEAAIGQGRHVCLVSKETDSVAGPILARRAAAAGVVLSQVDGDQPSLLLGLLSRARALGLKVAGAGKSSEHDFVWSPSMGRVRAQGLEHSAPFPEDLWASDIPLPDLVARRADALSAIPQRTPPDFCEMCLVANASGLRPDRPEMIAAIARPLELPDLFRGAEYGGAFTAGGTLDIFNCLRRDDEISAAGGVFAVLETPDADTGELFRAKGIPVSRDARHVLVYNPTHLLGVEAPMSIMVPHRLGLSTGAQRARPVCDVAMRADRDFAPGERLADLGHHHRIEGISPLLTDYAPLGDAAAVPYFLAIEARLARPVRAGAMITCGDIELPAGRLLELRREQDATEAWT</sequence>
<dbReference type="AlphaFoldDB" id="A0AAE3T7I0"/>
<keyword evidence="2" id="KW-0969">Cilium</keyword>
<dbReference type="PANTHER" id="PTHR37850">
    <property type="entry name" value="STRU PROTEIN"/>
    <property type="match status" value="1"/>
</dbReference>
<dbReference type="Pfam" id="PF21135">
    <property type="entry name" value="DRL_cat"/>
    <property type="match status" value="1"/>
</dbReference>
<dbReference type="InterPro" id="IPR048423">
    <property type="entry name" value="DRL_cat"/>
</dbReference>
<dbReference type="RefSeq" id="WP_275565871.1">
    <property type="nucleotide sequence ID" value="NZ_JARGYC010000005.1"/>
</dbReference>
<reference evidence="2" key="1">
    <citation type="submission" date="2023-03" db="EMBL/GenBank/DDBJ databases">
        <title>Multiphase analysis and comparison of six strains from genera Psychromarinibacter, Lutimaribacter, and Maritimibacter, including a novel species: Psychromarinibacter sediminicola sp. nov.</title>
        <authorList>
            <person name="Wang Y.-H."/>
            <person name="Ye M.-Q."/>
            <person name="Du Z.-J."/>
        </authorList>
    </citation>
    <scope>NUCLEOTIDE SEQUENCE</scope>
    <source>
        <strain evidence="2">C21-152</strain>
    </source>
</reference>
<name>A0AAE3T7I0_9RHOB</name>
<dbReference type="PANTHER" id="PTHR37850:SF3">
    <property type="entry name" value="BLR7815 PROTEIN"/>
    <property type="match status" value="1"/>
</dbReference>
<protein>
    <submittedName>
        <fullName evidence="2">Flagellar biosynthesis protein FlgA</fullName>
    </submittedName>
</protein>
<dbReference type="EMBL" id="JARGYC010000005">
    <property type="protein sequence ID" value="MDF0599723.1"/>
    <property type="molecule type" value="Genomic_DNA"/>
</dbReference>
<dbReference type="InterPro" id="IPR036291">
    <property type="entry name" value="NAD(P)-bd_dom_sf"/>
</dbReference>
<comment type="caution">
    <text evidence="2">The sequence shown here is derived from an EMBL/GenBank/DDBJ whole genome shotgun (WGS) entry which is preliminary data.</text>
</comment>
<dbReference type="Proteomes" id="UP001220964">
    <property type="component" value="Unassembled WGS sequence"/>
</dbReference>
<feature type="domain" description="Oxidoreductase DRL-like catalytic" evidence="1">
    <location>
        <begin position="241"/>
        <end position="347"/>
    </location>
</feature>
<keyword evidence="2" id="KW-0282">Flagellum</keyword>
<keyword evidence="3" id="KW-1185">Reference proteome</keyword>
<gene>
    <name evidence="2" type="ORF">P1J78_03155</name>
</gene>
<evidence type="ECO:0000313" key="2">
    <source>
        <dbReference type="EMBL" id="MDF0599723.1"/>
    </source>
</evidence>
<evidence type="ECO:0000259" key="1">
    <source>
        <dbReference type="Pfam" id="PF21135"/>
    </source>
</evidence>
<dbReference type="SUPFAM" id="SSF51735">
    <property type="entry name" value="NAD(P)-binding Rossmann-fold domains"/>
    <property type="match status" value="1"/>
</dbReference>
<keyword evidence="2" id="KW-0966">Cell projection</keyword>
<organism evidence="2 3">
    <name type="scientific">Psychromarinibacter sediminicola</name>
    <dbReference type="NCBI Taxonomy" id="3033385"/>
    <lineage>
        <taxon>Bacteria</taxon>
        <taxon>Pseudomonadati</taxon>
        <taxon>Pseudomonadota</taxon>
        <taxon>Alphaproteobacteria</taxon>
        <taxon>Rhodobacterales</taxon>
        <taxon>Paracoccaceae</taxon>
        <taxon>Psychromarinibacter</taxon>
    </lineage>
</organism>
<proteinExistence type="predicted"/>